<dbReference type="PANTHER" id="PTHR45663">
    <property type="entry name" value="GEO12009P1"/>
    <property type="match status" value="1"/>
</dbReference>
<dbReference type="RefSeq" id="WP_094254112.1">
    <property type="nucleotide sequence ID" value="NZ_JBHLXL010000001.1"/>
</dbReference>
<accession>A0A235F4C3</accession>
<dbReference type="EMBL" id="NOII01000048">
    <property type="protein sequence ID" value="OYD56126.1"/>
    <property type="molecule type" value="Genomic_DNA"/>
</dbReference>
<dbReference type="GO" id="GO:0015035">
    <property type="term" value="F:protein-disulfide reductase activity"/>
    <property type="evidence" value="ECO:0007669"/>
    <property type="project" value="TreeGrafter"/>
</dbReference>
<dbReference type="Gene3D" id="3.40.30.10">
    <property type="entry name" value="Glutaredoxin"/>
    <property type="match status" value="1"/>
</dbReference>
<sequence length="110" mass="12620">MIRQLTKKTFDAMHEESMKSPLFIYFETPLCGTCKMGKRMLEIAVQSLEQNDKEFSVYECNINEFPALARTYGITSVPCLTVLRRGVSVKQVYAMQSAAHLYDLLMKNAR</sequence>
<dbReference type="Proteomes" id="UP000215059">
    <property type="component" value="Unassembled WGS sequence"/>
</dbReference>
<dbReference type="GO" id="GO:0005829">
    <property type="term" value="C:cytosol"/>
    <property type="evidence" value="ECO:0007669"/>
    <property type="project" value="TreeGrafter"/>
</dbReference>
<dbReference type="InterPro" id="IPR013766">
    <property type="entry name" value="Thioredoxin_domain"/>
</dbReference>
<feature type="domain" description="Thioredoxin" evidence="1">
    <location>
        <begin position="3"/>
        <end position="105"/>
    </location>
</feature>
<dbReference type="SUPFAM" id="SSF52833">
    <property type="entry name" value="Thioredoxin-like"/>
    <property type="match status" value="1"/>
</dbReference>
<reference evidence="2 3" key="1">
    <citation type="submission" date="2017-07" db="EMBL/GenBank/DDBJ databases">
        <title>Fictibacillus sp. nov. GDSW-R2A3 Genome sequencing and assembly.</title>
        <authorList>
            <person name="Mayilraj S."/>
        </authorList>
    </citation>
    <scope>NUCLEOTIDE SEQUENCE [LARGE SCALE GENOMIC DNA]</scope>
    <source>
        <strain evidence="2 3">GDSW-R2A3</strain>
    </source>
</reference>
<dbReference type="PANTHER" id="PTHR45663:SF41">
    <property type="entry name" value="THIOREDOXIN-LIKE PROTEIN YUSE"/>
    <property type="match status" value="1"/>
</dbReference>
<dbReference type="InterPro" id="IPR036249">
    <property type="entry name" value="Thioredoxin-like_sf"/>
</dbReference>
<name>A0A235F4C3_9BACL</name>
<organism evidence="2 3">
    <name type="scientific">Fictibacillus aquaticus</name>
    <dbReference type="NCBI Taxonomy" id="2021314"/>
    <lineage>
        <taxon>Bacteria</taxon>
        <taxon>Bacillati</taxon>
        <taxon>Bacillota</taxon>
        <taxon>Bacilli</taxon>
        <taxon>Bacillales</taxon>
        <taxon>Fictibacillaceae</taxon>
        <taxon>Fictibacillus</taxon>
    </lineage>
</organism>
<dbReference type="Pfam" id="PF00085">
    <property type="entry name" value="Thioredoxin"/>
    <property type="match status" value="1"/>
</dbReference>
<evidence type="ECO:0000259" key="1">
    <source>
        <dbReference type="Pfam" id="PF00085"/>
    </source>
</evidence>
<dbReference type="GO" id="GO:0045454">
    <property type="term" value="P:cell redox homeostasis"/>
    <property type="evidence" value="ECO:0007669"/>
    <property type="project" value="TreeGrafter"/>
</dbReference>
<dbReference type="OrthoDB" id="5784238at2"/>
<comment type="caution">
    <text evidence="2">The sequence shown here is derived from an EMBL/GenBank/DDBJ whole genome shotgun (WGS) entry which is preliminary data.</text>
</comment>
<evidence type="ECO:0000313" key="3">
    <source>
        <dbReference type="Proteomes" id="UP000215059"/>
    </source>
</evidence>
<dbReference type="AlphaFoldDB" id="A0A235F4C3"/>
<proteinExistence type="predicted"/>
<dbReference type="CDD" id="cd02947">
    <property type="entry name" value="TRX_family"/>
    <property type="match status" value="1"/>
</dbReference>
<evidence type="ECO:0000313" key="2">
    <source>
        <dbReference type="EMBL" id="OYD56126.1"/>
    </source>
</evidence>
<protein>
    <recommendedName>
        <fullName evidence="1">Thioredoxin domain-containing protein</fullName>
    </recommendedName>
</protein>
<keyword evidence="3" id="KW-1185">Reference proteome</keyword>
<gene>
    <name evidence="2" type="ORF">CGZ90_19185</name>
</gene>